<feature type="domain" description="DNA topoisomerase I catalytic core eukaryotic-type" evidence="7">
    <location>
        <begin position="88"/>
        <end position="255"/>
    </location>
</feature>
<dbReference type="EMBL" id="FXZK01000001">
    <property type="protein sequence ID" value="SMY06323.1"/>
    <property type="molecule type" value="Genomic_DNA"/>
</dbReference>
<dbReference type="Pfam" id="PF01028">
    <property type="entry name" value="Topoisom_I"/>
    <property type="match status" value="1"/>
</dbReference>
<name>A0A238L9S7_9RHOB</name>
<dbReference type="GO" id="GO:0003677">
    <property type="term" value="F:DNA binding"/>
    <property type="evidence" value="ECO:0007669"/>
    <property type="project" value="UniProtKB-KW"/>
</dbReference>
<evidence type="ECO:0000256" key="6">
    <source>
        <dbReference type="ARBA" id="ARBA00023235"/>
    </source>
</evidence>
<dbReference type="Pfam" id="PF21338">
    <property type="entry name" value="Top1B_N_bact"/>
    <property type="match status" value="1"/>
</dbReference>
<dbReference type="Gene3D" id="3.30.66.10">
    <property type="entry name" value="DNA topoisomerase I domain"/>
    <property type="match status" value="1"/>
</dbReference>
<dbReference type="InterPro" id="IPR013500">
    <property type="entry name" value="TopoI_cat_euk"/>
</dbReference>
<reference evidence="9 10" key="1">
    <citation type="submission" date="2017-05" db="EMBL/GenBank/DDBJ databases">
        <authorList>
            <person name="Song R."/>
            <person name="Chenine A.L."/>
            <person name="Ruprecht R.M."/>
        </authorList>
    </citation>
    <scope>NUCLEOTIDE SEQUENCE [LARGE SCALE GENOMIC DNA]</scope>
    <source>
        <strain evidence="9 10">CECT 8899</strain>
    </source>
</reference>
<dbReference type="AlphaFoldDB" id="A0A238L9S7"/>
<evidence type="ECO:0000256" key="2">
    <source>
        <dbReference type="ARBA" id="ARBA00006645"/>
    </source>
</evidence>
<dbReference type="InterPro" id="IPR014711">
    <property type="entry name" value="TopoI_cat_a-hlx-sub_euk"/>
</dbReference>
<dbReference type="SUPFAM" id="SSF55869">
    <property type="entry name" value="DNA topoisomerase I domain"/>
    <property type="match status" value="1"/>
</dbReference>
<sequence length="320" mass="34944">MTPGLVYVSDTDPGISRRRCGRGFTYIAPDGTTIARGPERKRIEALAVPPAYEGVWICPIEIGHIQATGRDARNRKQYRYHPDWSAAQAETKFQHLLEFGAALPAIRRRVDRDIASPPGDEEFALAAAIMLIDRTSLRVGNTSSARENGSYGALTLKRRHLRLSKDGIRLNFTAKSGKKVRQNITDRKLQKLLHKVSDLSGATLLSWTDDEGVSHSVSSQKLNAYLSDAAGDADITAKSFRTWAGTLAAFECAEKGGASISDMAQSAAQRLHNTPTVARNSYIHPAVIELADAETVMIKPEKISGLLAAEQRLMGYLATT</sequence>
<evidence type="ECO:0000259" key="8">
    <source>
        <dbReference type="Pfam" id="PF21338"/>
    </source>
</evidence>
<keyword evidence="4" id="KW-0799">Topoisomerase</keyword>
<dbReference type="EC" id="5.6.2.1" evidence="3"/>
<dbReference type="InterPro" id="IPR011010">
    <property type="entry name" value="DNA_brk_join_enz"/>
</dbReference>
<dbReference type="InterPro" id="IPR049331">
    <property type="entry name" value="Top1B_N_bact"/>
</dbReference>
<evidence type="ECO:0000256" key="4">
    <source>
        <dbReference type="ARBA" id="ARBA00023029"/>
    </source>
</evidence>
<evidence type="ECO:0000313" key="9">
    <source>
        <dbReference type="EMBL" id="SMY06323.1"/>
    </source>
</evidence>
<keyword evidence="10" id="KW-1185">Reference proteome</keyword>
<keyword evidence="5" id="KW-0238">DNA-binding</keyword>
<dbReference type="InterPro" id="IPR035447">
    <property type="entry name" value="DNA_topo_I_N_sf"/>
</dbReference>
<proteinExistence type="inferred from homology"/>
<dbReference type="RefSeq" id="WP_093990514.1">
    <property type="nucleotide sequence ID" value="NZ_FXZK01000001.1"/>
</dbReference>
<dbReference type="OrthoDB" id="9778962at2"/>
<evidence type="ECO:0000256" key="3">
    <source>
        <dbReference type="ARBA" id="ARBA00012891"/>
    </source>
</evidence>
<comment type="similarity">
    <text evidence="2">Belongs to the type IB topoisomerase family.</text>
</comment>
<dbReference type="Proteomes" id="UP000201613">
    <property type="component" value="Unassembled WGS sequence"/>
</dbReference>
<evidence type="ECO:0000256" key="5">
    <source>
        <dbReference type="ARBA" id="ARBA00023125"/>
    </source>
</evidence>
<protein>
    <recommendedName>
        <fullName evidence="3">DNA topoisomerase</fullName>
        <ecNumber evidence="3">5.6.2.1</ecNumber>
    </recommendedName>
</protein>
<feature type="domain" description="DNA topoisomerase IB N-terminal" evidence="8">
    <location>
        <begin position="23"/>
        <end position="71"/>
    </location>
</feature>
<keyword evidence="6 9" id="KW-0413">Isomerase</keyword>
<dbReference type="GO" id="GO:0003917">
    <property type="term" value="F:DNA topoisomerase type I (single strand cut, ATP-independent) activity"/>
    <property type="evidence" value="ECO:0007669"/>
    <property type="project" value="UniProtKB-EC"/>
</dbReference>
<gene>
    <name evidence="9" type="ORF">LOM8899_00446</name>
</gene>
<accession>A0A238L9S7</accession>
<evidence type="ECO:0000259" key="7">
    <source>
        <dbReference type="Pfam" id="PF01028"/>
    </source>
</evidence>
<dbReference type="Gene3D" id="1.10.132.120">
    <property type="match status" value="1"/>
</dbReference>
<evidence type="ECO:0000256" key="1">
    <source>
        <dbReference type="ARBA" id="ARBA00000213"/>
    </source>
</evidence>
<dbReference type="Gene3D" id="3.90.15.10">
    <property type="entry name" value="Topoisomerase I, Chain A, domain 3"/>
    <property type="match status" value="1"/>
</dbReference>
<dbReference type="PROSITE" id="PS52038">
    <property type="entry name" value="TOPO_IB_2"/>
    <property type="match status" value="1"/>
</dbReference>
<dbReference type="GO" id="GO:0006265">
    <property type="term" value="P:DNA topological change"/>
    <property type="evidence" value="ECO:0007669"/>
    <property type="project" value="InterPro"/>
</dbReference>
<organism evidence="9 10">
    <name type="scientific">Flavimaricola marinus</name>
    <dbReference type="NCBI Taxonomy" id="1819565"/>
    <lineage>
        <taxon>Bacteria</taxon>
        <taxon>Pseudomonadati</taxon>
        <taxon>Pseudomonadota</taxon>
        <taxon>Alphaproteobacteria</taxon>
        <taxon>Rhodobacterales</taxon>
        <taxon>Paracoccaceae</taxon>
        <taxon>Flavimaricola</taxon>
    </lineage>
</organism>
<dbReference type="PRINTS" id="PR00416">
    <property type="entry name" value="EUTPISMRASEI"/>
</dbReference>
<evidence type="ECO:0000313" key="10">
    <source>
        <dbReference type="Proteomes" id="UP000201613"/>
    </source>
</evidence>
<dbReference type="SUPFAM" id="SSF56349">
    <property type="entry name" value="DNA breaking-rejoining enzymes"/>
    <property type="match status" value="1"/>
</dbReference>
<dbReference type="InterPro" id="IPR001631">
    <property type="entry name" value="TopoI"/>
</dbReference>
<comment type="catalytic activity">
    <reaction evidence="1">
        <text>ATP-independent breakage of single-stranded DNA, followed by passage and rejoining.</text>
        <dbReference type="EC" id="5.6.2.1"/>
    </reaction>
</comment>